<evidence type="ECO:0000259" key="10">
    <source>
        <dbReference type="PROSITE" id="PS50123"/>
    </source>
</evidence>
<feature type="domain" description="CheB-type methylesterase" evidence="9">
    <location>
        <begin position="33"/>
        <end position="222"/>
    </location>
</feature>
<evidence type="ECO:0000256" key="7">
    <source>
        <dbReference type="SAM" id="MobiDB-lite"/>
    </source>
</evidence>
<dbReference type="Gene3D" id="3.30.450.20">
    <property type="entry name" value="PAS domain"/>
    <property type="match status" value="1"/>
</dbReference>
<dbReference type="PROSITE" id="PS50113">
    <property type="entry name" value="PAC"/>
    <property type="match status" value="1"/>
</dbReference>
<dbReference type="SMART" id="SM00138">
    <property type="entry name" value="MeTrc"/>
    <property type="match status" value="1"/>
</dbReference>
<feature type="region of interest" description="Disordered" evidence="7">
    <location>
        <begin position="702"/>
        <end position="726"/>
    </location>
</feature>
<dbReference type="Gene3D" id="1.10.287.620">
    <property type="entry name" value="Helix Hairpins"/>
    <property type="match status" value="1"/>
</dbReference>
<dbReference type="PROSITE" id="PS50122">
    <property type="entry name" value="CHEB"/>
    <property type="match status" value="1"/>
</dbReference>
<dbReference type="Gene3D" id="3.40.50.150">
    <property type="entry name" value="Vaccinia Virus protein VP39"/>
    <property type="match status" value="1"/>
</dbReference>
<dbReference type="PANTHER" id="PTHR24422">
    <property type="entry name" value="CHEMOTAXIS PROTEIN METHYLTRANSFERASE"/>
    <property type="match status" value="1"/>
</dbReference>
<dbReference type="SUPFAM" id="SSF55785">
    <property type="entry name" value="PYP-like sensor domain (PAS domain)"/>
    <property type="match status" value="1"/>
</dbReference>
<keyword evidence="5" id="KW-0949">S-adenosyl-L-methionine</keyword>
<dbReference type="GO" id="GO:0008984">
    <property type="term" value="F:protein-glutamate methylesterase activity"/>
    <property type="evidence" value="ECO:0007669"/>
    <property type="project" value="InterPro"/>
</dbReference>
<proteinExistence type="predicted"/>
<accession>N6YUY6</accession>
<dbReference type="InterPro" id="IPR029063">
    <property type="entry name" value="SAM-dependent_MTases_sf"/>
</dbReference>
<feature type="active site" evidence="6">
    <location>
        <position position="72"/>
    </location>
</feature>
<dbReference type="OrthoDB" id="9816309at2"/>
<feature type="compositionally biased region" description="Basic and acidic residues" evidence="7">
    <location>
        <begin position="702"/>
        <end position="712"/>
    </location>
</feature>
<dbReference type="InterPro" id="IPR036804">
    <property type="entry name" value="CheR_N_sf"/>
</dbReference>
<evidence type="ECO:0000256" key="3">
    <source>
        <dbReference type="ARBA" id="ARBA00022603"/>
    </source>
</evidence>
<name>N6YUY6_9RHOO</name>
<evidence type="ECO:0000256" key="2">
    <source>
        <dbReference type="ARBA" id="ARBA00012534"/>
    </source>
</evidence>
<dbReference type="SUPFAM" id="SSF57997">
    <property type="entry name" value="Tropomyosin"/>
    <property type="match status" value="1"/>
</dbReference>
<organism evidence="11 12">
    <name type="scientific">Thauera phenylacetica B4P</name>
    <dbReference type="NCBI Taxonomy" id="1234382"/>
    <lineage>
        <taxon>Bacteria</taxon>
        <taxon>Pseudomonadati</taxon>
        <taxon>Pseudomonadota</taxon>
        <taxon>Betaproteobacteria</taxon>
        <taxon>Rhodocyclales</taxon>
        <taxon>Zoogloeaceae</taxon>
        <taxon>Thauera</taxon>
    </lineage>
</organism>
<dbReference type="SUPFAM" id="SSF47757">
    <property type="entry name" value="Chemotaxis receptor methyltransferase CheR, N-terminal domain"/>
    <property type="match status" value="1"/>
</dbReference>
<dbReference type="Pfam" id="PF01739">
    <property type="entry name" value="CheR"/>
    <property type="match status" value="1"/>
</dbReference>
<dbReference type="Pfam" id="PF13596">
    <property type="entry name" value="PAS_10"/>
    <property type="match status" value="1"/>
</dbReference>
<dbReference type="InterPro" id="IPR000673">
    <property type="entry name" value="Sig_transdc_resp-reg_Me-estase"/>
</dbReference>
<evidence type="ECO:0000313" key="12">
    <source>
        <dbReference type="Proteomes" id="UP000013047"/>
    </source>
</evidence>
<keyword evidence="6" id="KW-0378">Hydrolase</keyword>
<dbReference type="PROSITE" id="PS50123">
    <property type="entry name" value="CHER"/>
    <property type="match status" value="1"/>
</dbReference>
<dbReference type="RefSeq" id="WP_004358198.1">
    <property type="nucleotide sequence ID" value="NZ_AMXF01000022.1"/>
</dbReference>
<feature type="domain" description="PAC" evidence="8">
    <location>
        <begin position="830"/>
        <end position="880"/>
    </location>
</feature>
<dbReference type="EC" id="2.1.1.80" evidence="2"/>
<feature type="compositionally biased region" description="Basic residues" evidence="7">
    <location>
        <begin position="1"/>
        <end position="12"/>
    </location>
</feature>
<dbReference type="Gene3D" id="1.10.155.10">
    <property type="entry name" value="Chemotaxis receptor methyltransferase CheR, N-terminal domain"/>
    <property type="match status" value="1"/>
</dbReference>
<evidence type="ECO:0000259" key="8">
    <source>
        <dbReference type="PROSITE" id="PS50113"/>
    </source>
</evidence>
<evidence type="ECO:0000259" key="9">
    <source>
        <dbReference type="PROSITE" id="PS50122"/>
    </source>
</evidence>
<dbReference type="Pfam" id="PF03705">
    <property type="entry name" value="CheR_N"/>
    <property type="match status" value="1"/>
</dbReference>
<sequence>MTAQPRRPRSNPRTKSAPPPAATPGAEPRGDTPATAFPIVGIGASAGGLEALEQFLGSVPPTSGLAFVVVQHLDPTYKGMIVELLQRAATIPVTQAEDGMKVEPDHVYVIPPNRDLSILHGVLYLLEPAAPRGLRLPIDFFFRALADDQQALGIGVILSGMGSDGMLGLRAIKEKAGAVFVQTPASAKFDGMPRSAVDDGQADVVASAAELPGRIIGYLQHLPTLTELLPRQSTDTNQSGLEKVLVLLRARTGHDFSLYKKSTLYRRIERRMGLHQIPHIGDYVRYLRENPQEAELLFKELLIGVTRFFRDPEVWKQLRTEVLPALLATHPEGSVLRAWTAGCSTGEEAYSLAIVFREVLRDLTPAARHGLQIFATDLDHDAIDKARTGNYPANIAADVGEERLKRYFVQDEHGYRVSNEIREMVIFAPQNLVMDPPFTRLDLLSCRNLLIYLEAELQKKLLPLFHYSLKPGGVLMLGSAETIGDATDLFAPLPGRTRLYRRQDHDARTELAGFPSAFGQTRGSTAVATGASTAAEPSSLSAPNLQALTEAQLLLHHCPPAVLTNDKGDIAYISGKTGKYLEPAAGQANLNIFAMLREGLSGAVHAAFGKALRQKATVCLKSLRVGTNGGTQYVDVTLQPMITPGTARDMVLVVFSDVIPPDMTPVAAVTDHLGAHRARLSAAEEALKQCRDELHITREEMQSSQEELKAANEELQSTNEELQSTNEELTTSKEEMQSMNEELQTVNHELQAKVDELSQASDDMKNLLNSTDIATLFLDDDLRVRRFTNQTTTIIKLIPGDAGRPVTDLVTELDYPQLADDVREVLRSLIFHECRVPARDGRWFVVRIMPYRTQDNRIDGVVITFVDITVAKTQEDTLREALAALQGRFAEQSEELDRSRTLEAVLTKAQDILELRLARSTK</sequence>
<dbReference type="AlphaFoldDB" id="N6YUY6"/>
<evidence type="ECO:0000256" key="4">
    <source>
        <dbReference type="ARBA" id="ARBA00022679"/>
    </source>
</evidence>
<feature type="active site" evidence="6">
    <location>
        <position position="45"/>
    </location>
</feature>
<feature type="domain" description="CheR-type methyltransferase" evidence="10">
    <location>
        <begin position="229"/>
        <end position="503"/>
    </location>
</feature>
<keyword evidence="12" id="KW-1185">Reference proteome</keyword>
<reference evidence="11 12" key="1">
    <citation type="submission" date="2012-09" db="EMBL/GenBank/DDBJ databases">
        <title>Draft Genome Sequences of 6 Strains from Genus Thauera.</title>
        <authorList>
            <person name="Liu B."/>
            <person name="Shapleigh J.P."/>
            <person name="Frostegard A.H."/>
        </authorList>
    </citation>
    <scope>NUCLEOTIDE SEQUENCE [LARGE SCALE GENOMIC DNA]</scope>
    <source>
        <strain evidence="11 12">B4P</strain>
    </source>
</reference>
<dbReference type="SUPFAM" id="SSF53335">
    <property type="entry name" value="S-adenosyl-L-methionine-dependent methyltransferases"/>
    <property type="match status" value="1"/>
</dbReference>
<dbReference type="GO" id="GO:0032259">
    <property type="term" value="P:methylation"/>
    <property type="evidence" value="ECO:0007669"/>
    <property type="project" value="UniProtKB-KW"/>
</dbReference>
<dbReference type="InterPro" id="IPR035965">
    <property type="entry name" value="PAS-like_dom_sf"/>
</dbReference>
<dbReference type="InterPro" id="IPR000014">
    <property type="entry name" value="PAS"/>
</dbReference>
<evidence type="ECO:0000256" key="1">
    <source>
        <dbReference type="ARBA" id="ARBA00001541"/>
    </source>
</evidence>
<evidence type="ECO:0000256" key="6">
    <source>
        <dbReference type="PROSITE-ProRule" id="PRU00050"/>
    </source>
</evidence>
<dbReference type="EMBL" id="AMXF01000022">
    <property type="protein sequence ID" value="ENO98091.1"/>
    <property type="molecule type" value="Genomic_DNA"/>
</dbReference>
<evidence type="ECO:0000313" key="11">
    <source>
        <dbReference type="EMBL" id="ENO98091.1"/>
    </source>
</evidence>
<dbReference type="CDD" id="cd00130">
    <property type="entry name" value="PAS"/>
    <property type="match status" value="1"/>
</dbReference>
<dbReference type="CDD" id="cd16434">
    <property type="entry name" value="CheB-CheR_fusion"/>
    <property type="match status" value="1"/>
</dbReference>
<dbReference type="Gene3D" id="3.40.50.180">
    <property type="entry name" value="Methylesterase CheB, C-terminal domain"/>
    <property type="match status" value="1"/>
</dbReference>
<comment type="caution">
    <text evidence="11">The sequence shown here is derived from an EMBL/GenBank/DDBJ whole genome shotgun (WGS) entry which is preliminary data.</text>
</comment>
<dbReference type="Proteomes" id="UP000013047">
    <property type="component" value="Unassembled WGS sequence"/>
</dbReference>
<dbReference type="GO" id="GO:0000156">
    <property type="term" value="F:phosphorelay response regulator activity"/>
    <property type="evidence" value="ECO:0007669"/>
    <property type="project" value="InterPro"/>
</dbReference>
<dbReference type="GO" id="GO:0005737">
    <property type="term" value="C:cytoplasm"/>
    <property type="evidence" value="ECO:0007669"/>
    <property type="project" value="InterPro"/>
</dbReference>
<dbReference type="PRINTS" id="PR00996">
    <property type="entry name" value="CHERMTFRASE"/>
</dbReference>
<evidence type="ECO:0000256" key="5">
    <source>
        <dbReference type="ARBA" id="ARBA00022691"/>
    </source>
</evidence>
<dbReference type="InterPro" id="IPR022642">
    <property type="entry name" value="CheR_C"/>
</dbReference>
<gene>
    <name evidence="11" type="ORF">C667_05567</name>
</gene>
<feature type="active site" evidence="6">
    <location>
        <position position="164"/>
    </location>
</feature>
<dbReference type="GO" id="GO:0008983">
    <property type="term" value="F:protein-glutamate O-methyltransferase activity"/>
    <property type="evidence" value="ECO:0007669"/>
    <property type="project" value="UniProtKB-EC"/>
</dbReference>
<dbReference type="GO" id="GO:0006935">
    <property type="term" value="P:chemotaxis"/>
    <property type="evidence" value="ECO:0007669"/>
    <property type="project" value="UniProtKB-UniRule"/>
</dbReference>
<feature type="region of interest" description="Disordered" evidence="7">
    <location>
        <begin position="1"/>
        <end position="37"/>
    </location>
</feature>
<dbReference type="InterPro" id="IPR035909">
    <property type="entry name" value="CheB_C"/>
</dbReference>
<keyword evidence="6" id="KW-0145">Chemotaxis</keyword>
<feature type="compositionally biased region" description="Polar residues" evidence="7">
    <location>
        <begin position="714"/>
        <end position="726"/>
    </location>
</feature>
<dbReference type="Pfam" id="PF01339">
    <property type="entry name" value="CheB_methylest"/>
    <property type="match status" value="1"/>
</dbReference>
<dbReference type="InterPro" id="IPR000700">
    <property type="entry name" value="PAS-assoc_C"/>
</dbReference>
<keyword evidence="3 11" id="KW-0489">Methyltransferase</keyword>
<keyword evidence="4 11" id="KW-0808">Transferase</keyword>
<protein>
    <recommendedName>
        <fullName evidence="2">protein-glutamate O-methyltransferase</fullName>
        <ecNumber evidence="2">2.1.1.80</ecNumber>
    </recommendedName>
</protein>
<dbReference type="InterPro" id="IPR000780">
    <property type="entry name" value="CheR_MeTrfase"/>
</dbReference>
<comment type="catalytic activity">
    <reaction evidence="1">
        <text>L-glutamyl-[protein] + S-adenosyl-L-methionine = [protein]-L-glutamate 5-O-methyl ester + S-adenosyl-L-homocysteine</text>
        <dbReference type="Rhea" id="RHEA:24452"/>
        <dbReference type="Rhea" id="RHEA-COMP:10208"/>
        <dbReference type="Rhea" id="RHEA-COMP:10311"/>
        <dbReference type="ChEBI" id="CHEBI:29973"/>
        <dbReference type="ChEBI" id="CHEBI:57856"/>
        <dbReference type="ChEBI" id="CHEBI:59789"/>
        <dbReference type="ChEBI" id="CHEBI:82795"/>
        <dbReference type="EC" id="2.1.1.80"/>
    </reaction>
</comment>
<dbReference type="InterPro" id="IPR022641">
    <property type="entry name" value="CheR_N"/>
</dbReference>
<dbReference type="InterPro" id="IPR050903">
    <property type="entry name" value="Bact_Chemotaxis_MeTrfase"/>
</dbReference>
<dbReference type="SUPFAM" id="SSF52738">
    <property type="entry name" value="Methylesterase CheB, C-terminal domain"/>
    <property type="match status" value="1"/>
</dbReference>